<dbReference type="Gene3D" id="3.40.50.720">
    <property type="entry name" value="NAD(P)-binding Rossmann-like Domain"/>
    <property type="match status" value="1"/>
</dbReference>
<keyword evidence="1" id="KW-0560">Oxidoreductase</keyword>
<keyword evidence="5" id="KW-1185">Reference proteome</keyword>
<sequence>MILLIFILVVIVLFGIIQKKTNAKCESNKRLDGQTVLVTGGTAGMGLEIATELARRGARVLVACPFTEEGASAREHIVRSTGNHDVEFLSLDLASLASTHRFAANILSREPRLDILVNNAGVGGPLDRTTPDGMNFVMQVNYFGKFLLTLLLLPLLKKSGNPAEPSRIVNTASILHNVGIVDIDNLKCKKIKFFNFEYYSDSKFCVVLFTRELAKRLRGENVVVNSVNPGAVGTRIFDGWNGLFGGVVTWFFLCFFKTPWQGAQTALHVALDEAAGDVSGEYFGNCHQTRATSRAYDENLAKEVWEESLRIVKFH</sequence>
<dbReference type="CDD" id="cd05327">
    <property type="entry name" value="retinol-DH_like_SDR_c_like"/>
    <property type="match status" value="1"/>
</dbReference>
<dbReference type="GO" id="GO:0016491">
    <property type="term" value="F:oxidoreductase activity"/>
    <property type="evidence" value="ECO:0007669"/>
    <property type="project" value="UniProtKB-KW"/>
</dbReference>
<evidence type="ECO:0000313" key="5">
    <source>
        <dbReference type="Proteomes" id="UP000037510"/>
    </source>
</evidence>
<accession>A0A0L7L6A3</accession>
<dbReference type="InterPro" id="IPR002347">
    <property type="entry name" value="SDR_fam"/>
</dbReference>
<gene>
    <name evidence="4" type="ORF">OBRU01_14530</name>
</gene>
<dbReference type="PANTHER" id="PTHR43157">
    <property type="entry name" value="PHOSPHATIDYLINOSITOL-GLYCAN BIOSYNTHESIS CLASS F PROTEIN-RELATED"/>
    <property type="match status" value="1"/>
</dbReference>
<comment type="caution">
    <text evidence="4">The sequence shown here is derived from an EMBL/GenBank/DDBJ whole genome shotgun (WGS) entry which is preliminary data.</text>
</comment>
<reference evidence="4 5" key="1">
    <citation type="journal article" date="2015" name="Genome Biol. Evol.">
        <title>The genome of winter moth (Operophtera brumata) provides a genomic perspective on sexual dimorphism and phenology.</title>
        <authorList>
            <person name="Derks M.F."/>
            <person name="Smit S."/>
            <person name="Salis L."/>
            <person name="Schijlen E."/>
            <person name="Bossers A."/>
            <person name="Mateman C."/>
            <person name="Pijl A.S."/>
            <person name="de Ridder D."/>
            <person name="Groenen M.A."/>
            <person name="Visser M.E."/>
            <person name="Megens H.J."/>
        </authorList>
    </citation>
    <scope>NUCLEOTIDE SEQUENCE [LARGE SCALE GENOMIC DNA]</scope>
    <source>
        <strain evidence="4">WM2013NL</strain>
        <tissue evidence="4">Head and thorax</tissue>
    </source>
</reference>
<organism evidence="4 5">
    <name type="scientific">Operophtera brumata</name>
    <name type="common">Winter moth</name>
    <name type="synonym">Phalaena brumata</name>
    <dbReference type="NCBI Taxonomy" id="104452"/>
    <lineage>
        <taxon>Eukaryota</taxon>
        <taxon>Metazoa</taxon>
        <taxon>Ecdysozoa</taxon>
        <taxon>Arthropoda</taxon>
        <taxon>Hexapoda</taxon>
        <taxon>Insecta</taxon>
        <taxon>Pterygota</taxon>
        <taxon>Neoptera</taxon>
        <taxon>Endopterygota</taxon>
        <taxon>Lepidoptera</taxon>
        <taxon>Glossata</taxon>
        <taxon>Ditrysia</taxon>
        <taxon>Geometroidea</taxon>
        <taxon>Geometridae</taxon>
        <taxon>Larentiinae</taxon>
        <taxon>Operophtera</taxon>
    </lineage>
</organism>
<dbReference type="PRINTS" id="PR00080">
    <property type="entry name" value="SDRFAMILY"/>
</dbReference>
<dbReference type="InterPro" id="IPR036291">
    <property type="entry name" value="NAD(P)-bd_dom_sf"/>
</dbReference>
<evidence type="ECO:0000256" key="3">
    <source>
        <dbReference type="SAM" id="SignalP"/>
    </source>
</evidence>
<proteinExistence type="inferred from homology"/>
<keyword evidence="3" id="KW-0732">Signal</keyword>
<protein>
    <submittedName>
        <fullName evidence="4">Putative retinol dehydrogenase 11</fullName>
    </submittedName>
</protein>
<dbReference type="EMBL" id="JTDY01002635">
    <property type="protein sequence ID" value="KOB71043.1"/>
    <property type="molecule type" value="Genomic_DNA"/>
</dbReference>
<dbReference type="STRING" id="104452.A0A0L7L6A3"/>
<name>A0A0L7L6A3_OPEBR</name>
<dbReference type="PRINTS" id="PR00081">
    <property type="entry name" value="GDHRDH"/>
</dbReference>
<dbReference type="SUPFAM" id="SSF51735">
    <property type="entry name" value="NAD(P)-binding Rossmann-fold domains"/>
    <property type="match status" value="1"/>
</dbReference>
<evidence type="ECO:0000313" key="4">
    <source>
        <dbReference type="EMBL" id="KOB71043.1"/>
    </source>
</evidence>
<feature type="signal peptide" evidence="3">
    <location>
        <begin position="1"/>
        <end position="23"/>
    </location>
</feature>
<evidence type="ECO:0000256" key="1">
    <source>
        <dbReference type="ARBA" id="ARBA00023002"/>
    </source>
</evidence>
<comment type="similarity">
    <text evidence="2">Belongs to the short-chain dehydrogenases/reductases (SDR) family.</text>
</comment>
<dbReference type="PANTHER" id="PTHR43157:SF31">
    <property type="entry name" value="PHOSPHATIDYLINOSITOL-GLYCAN BIOSYNTHESIS CLASS F PROTEIN"/>
    <property type="match status" value="1"/>
</dbReference>
<dbReference type="Proteomes" id="UP000037510">
    <property type="component" value="Unassembled WGS sequence"/>
</dbReference>
<feature type="chain" id="PRO_5005573183" evidence="3">
    <location>
        <begin position="24"/>
        <end position="315"/>
    </location>
</feature>
<dbReference type="AlphaFoldDB" id="A0A0L7L6A3"/>
<evidence type="ECO:0000256" key="2">
    <source>
        <dbReference type="RuleBase" id="RU000363"/>
    </source>
</evidence>
<dbReference type="Pfam" id="PF00106">
    <property type="entry name" value="adh_short"/>
    <property type="match status" value="1"/>
</dbReference>